<dbReference type="Gene3D" id="3.40.50.300">
    <property type="entry name" value="P-loop containing nucleotide triphosphate hydrolases"/>
    <property type="match status" value="1"/>
</dbReference>
<gene>
    <name evidence="11" type="ORF">GCM10010102_03880</name>
</gene>
<keyword evidence="7" id="KW-0472">Membrane</keyword>
<name>A0A8H9L2E0_9MICO</name>
<keyword evidence="12" id="KW-1185">Reference proteome</keyword>
<sequence>MTAIVTAEGLRKSFARRGAPPTPVLDGLDLEVDEGTVLALLGPNGAGKTTTVRILSTLLRPDAGRATVAGLDVVADARRVRELISLTGQQVAVDDKLTGAENLAMMGHLAHLPRRAIRDRVEELLAAFDLTAAAGRRVGTWSGGMRRRLDLAAGLLTRPRVMYLDEPTTGLDPRSRQALWDVVRDVVAGGTSVLLTTQYLEEADRLAQRVALVDGGRVVAEGAPARLKREVGEAGVELDLASAADAARVARALGPVSVDGTRVRVPTDGSVAHVRSVLTTVEDTGVVPEHWAVRAPTLDDVFLALTGESGAAERPARAEVAA</sequence>
<evidence type="ECO:0000256" key="7">
    <source>
        <dbReference type="ARBA" id="ARBA00023136"/>
    </source>
</evidence>
<comment type="similarity">
    <text evidence="9">Belongs to the ABC transporter superfamily. Drug exporter-1 (DrugE1) (TC 3.A.1.105) family.</text>
</comment>
<dbReference type="SMART" id="SM00382">
    <property type="entry name" value="AAA"/>
    <property type="match status" value="1"/>
</dbReference>
<evidence type="ECO:0000256" key="9">
    <source>
        <dbReference type="ARBA" id="ARBA00049985"/>
    </source>
</evidence>
<evidence type="ECO:0000259" key="10">
    <source>
        <dbReference type="PROSITE" id="PS50893"/>
    </source>
</evidence>
<comment type="caution">
    <text evidence="11">The sequence shown here is derived from an EMBL/GenBank/DDBJ whole genome shotgun (WGS) entry which is preliminary data.</text>
</comment>
<dbReference type="PANTHER" id="PTHR42711">
    <property type="entry name" value="ABC TRANSPORTER ATP-BINDING PROTEIN"/>
    <property type="match status" value="1"/>
</dbReference>
<dbReference type="EMBL" id="BMPT01000001">
    <property type="protein sequence ID" value="GGM11276.1"/>
    <property type="molecule type" value="Genomic_DNA"/>
</dbReference>
<keyword evidence="8" id="KW-0046">Antibiotic resistance</keyword>
<dbReference type="Proteomes" id="UP000655589">
    <property type="component" value="Unassembled WGS sequence"/>
</dbReference>
<dbReference type="InterPro" id="IPR003593">
    <property type="entry name" value="AAA+_ATPase"/>
</dbReference>
<keyword evidence="4" id="KW-0547">Nucleotide-binding</keyword>
<dbReference type="SUPFAM" id="SSF52540">
    <property type="entry name" value="P-loop containing nucleoside triphosphate hydrolases"/>
    <property type="match status" value="1"/>
</dbReference>
<reference evidence="11" key="2">
    <citation type="submission" date="2020-09" db="EMBL/GenBank/DDBJ databases">
        <authorList>
            <person name="Sun Q."/>
            <person name="Ohkuma M."/>
        </authorList>
    </citation>
    <scope>NUCLEOTIDE SEQUENCE</scope>
    <source>
        <strain evidence="11">JCM 3051</strain>
    </source>
</reference>
<dbReference type="AlphaFoldDB" id="A0A8H9L2E0"/>
<keyword evidence="2" id="KW-0813">Transport</keyword>
<evidence type="ECO:0000256" key="8">
    <source>
        <dbReference type="ARBA" id="ARBA00023251"/>
    </source>
</evidence>
<accession>A0A8H9L2E0</accession>
<keyword evidence="5 11" id="KW-0067">ATP-binding</keyword>
<organism evidence="11 12">
    <name type="scientific">Promicromonospora citrea</name>
    <dbReference type="NCBI Taxonomy" id="43677"/>
    <lineage>
        <taxon>Bacteria</taxon>
        <taxon>Bacillati</taxon>
        <taxon>Actinomycetota</taxon>
        <taxon>Actinomycetes</taxon>
        <taxon>Micrococcales</taxon>
        <taxon>Promicromonosporaceae</taxon>
        <taxon>Promicromonospora</taxon>
    </lineage>
</organism>
<dbReference type="GO" id="GO:0005524">
    <property type="term" value="F:ATP binding"/>
    <property type="evidence" value="ECO:0007669"/>
    <property type="project" value="UniProtKB-KW"/>
</dbReference>
<dbReference type="GO" id="GO:1900753">
    <property type="term" value="P:doxorubicin transport"/>
    <property type="evidence" value="ECO:0007669"/>
    <property type="project" value="InterPro"/>
</dbReference>
<protein>
    <submittedName>
        <fullName evidence="11">Daunorubicin resistance protein DrrA family ABC transporter ATP-binding protein</fullName>
    </submittedName>
</protein>
<proteinExistence type="inferred from homology"/>
<dbReference type="GO" id="GO:0005886">
    <property type="term" value="C:plasma membrane"/>
    <property type="evidence" value="ECO:0007669"/>
    <property type="project" value="UniProtKB-SubCell"/>
</dbReference>
<dbReference type="InterPro" id="IPR050763">
    <property type="entry name" value="ABC_transporter_ATP-binding"/>
</dbReference>
<dbReference type="InterPro" id="IPR003439">
    <property type="entry name" value="ABC_transporter-like_ATP-bd"/>
</dbReference>
<comment type="subcellular location">
    <subcellularLocation>
        <location evidence="1">Cell membrane</location>
        <topology evidence="1">Peripheral membrane protein</topology>
    </subcellularLocation>
</comment>
<evidence type="ECO:0000313" key="11">
    <source>
        <dbReference type="EMBL" id="GGM11276.1"/>
    </source>
</evidence>
<keyword evidence="6" id="KW-1278">Translocase</keyword>
<evidence type="ECO:0000256" key="3">
    <source>
        <dbReference type="ARBA" id="ARBA00022475"/>
    </source>
</evidence>
<evidence type="ECO:0000313" key="12">
    <source>
        <dbReference type="Proteomes" id="UP000655589"/>
    </source>
</evidence>
<keyword evidence="3" id="KW-1003">Cell membrane</keyword>
<dbReference type="InterPro" id="IPR027417">
    <property type="entry name" value="P-loop_NTPase"/>
</dbReference>
<dbReference type="Pfam" id="PF00005">
    <property type="entry name" value="ABC_tran"/>
    <property type="match status" value="1"/>
</dbReference>
<evidence type="ECO:0000256" key="1">
    <source>
        <dbReference type="ARBA" id="ARBA00004202"/>
    </source>
</evidence>
<dbReference type="RefSeq" id="WP_171102450.1">
    <property type="nucleotide sequence ID" value="NZ_BMPT01000001.1"/>
</dbReference>
<feature type="domain" description="ABC transporter" evidence="10">
    <location>
        <begin position="5"/>
        <end position="240"/>
    </location>
</feature>
<evidence type="ECO:0000256" key="5">
    <source>
        <dbReference type="ARBA" id="ARBA00022840"/>
    </source>
</evidence>
<evidence type="ECO:0000256" key="6">
    <source>
        <dbReference type="ARBA" id="ARBA00022967"/>
    </source>
</evidence>
<dbReference type="GO" id="GO:0043215">
    <property type="term" value="P:daunorubicin transport"/>
    <property type="evidence" value="ECO:0007669"/>
    <property type="project" value="InterPro"/>
</dbReference>
<evidence type="ECO:0000256" key="2">
    <source>
        <dbReference type="ARBA" id="ARBA00022448"/>
    </source>
</evidence>
<dbReference type="GO" id="GO:0046677">
    <property type="term" value="P:response to antibiotic"/>
    <property type="evidence" value="ECO:0007669"/>
    <property type="project" value="UniProtKB-KW"/>
</dbReference>
<dbReference type="PROSITE" id="PS50893">
    <property type="entry name" value="ABC_TRANSPORTER_2"/>
    <property type="match status" value="1"/>
</dbReference>
<dbReference type="GO" id="GO:0016887">
    <property type="term" value="F:ATP hydrolysis activity"/>
    <property type="evidence" value="ECO:0007669"/>
    <property type="project" value="InterPro"/>
</dbReference>
<dbReference type="NCBIfam" id="TIGR01188">
    <property type="entry name" value="drrA"/>
    <property type="match status" value="1"/>
</dbReference>
<dbReference type="InterPro" id="IPR005894">
    <property type="entry name" value="DrrA"/>
</dbReference>
<evidence type="ECO:0000256" key="4">
    <source>
        <dbReference type="ARBA" id="ARBA00022741"/>
    </source>
</evidence>
<reference evidence="11" key="1">
    <citation type="journal article" date="2014" name="Int. J. Syst. Evol. Microbiol.">
        <title>Complete genome sequence of Corynebacterium casei LMG S-19264T (=DSM 44701T), isolated from a smear-ripened cheese.</title>
        <authorList>
            <consortium name="US DOE Joint Genome Institute (JGI-PGF)"/>
            <person name="Walter F."/>
            <person name="Albersmeier A."/>
            <person name="Kalinowski J."/>
            <person name="Ruckert C."/>
        </authorList>
    </citation>
    <scope>NUCLEOTIDE SEQUENCE</scope>
    <source>
        <strain evidence="11">JCM 3051</strain>
    </source>
</reference>
<dbReference type="PANTHER" id="PTHR42711:SF19">
    <property type="entry name" value="DOXORUBICIN RESISTANCE ATP-BINDING PROTEIN DRRA"/>
    <property type="match status" value="1"/>
</dbReference>